<proteinExistence type="predicted"/>
<evidence type="ECO:0000313" key="2">
    <source>
        <dbReference type="Proteomes" id="UP000546917"/>
    </source>
</evidence>
<accession>A0A7K4FPQ1</accession>
<dbReference type="AlphaFoldDB" id="A0A7K4FPQ1"/>
<reference evidence="1 2" key="1">
    <citation type="submission" date="2020-05" db="EMBL/GenBank/DDBJ databases">
        <authorList>
            <person name="Zhang R."/>
        </authorList>
    </citation>
    <scope>NUCLEOTIDE SEQUENCE [LARGE SCALE GENOMIC DNA]</scope>
    <source>
        <strain evidence="1 2">DSM 28986</strain>
    </source>
</reference>
<dbReference type="RefSeq" id="WP_009887534.1">
    <property type="nucleotide sequence ID" value="NZ_DAIDCF010000096.1"/>
</dbReference>
<dbReference type="EMBL" id="JABGBP010000332">
    <property type="protein sequence ID" value="NOL60925.1"/>
    <property type="molecule type" value="Genomic_DNA"/>
</dbReference>
<comment type="caution">
    <text evidence="1">The sequence shown here is derived from an EMBL/GenBank/DDBJ whole genome shotgun (WGS) entry which is preliminary data.</text>
</comment>
<gene>
    <name evidence="1" type="ORF">HLB00_08840</name>
</gene>
<name>A0A7K4FPQ1_9ARCH</name>
<sequence length="89" mass="10707">MKGSLIRKRYVLVFWESEPERMDRYLYNYYEVKRKYRTENFSIYMCNQLNKPTICSIIREKGGNIITVSGTIKKCKKALSHRIENNPHL</sequence>
<protein>
    <submittedName>
        <fullName evidence="1">Uncharacterized protein</fullName>
    </submittedName>
</protein>
<evidence type="ECO:0000313" key="1">
    <source>
        <dbReference type="EMBL" id="NOL60925.1"/>
    </source>
</evidence>
<dbReference type="Proteomes" id="UP000546917">
    <property type="component" value="Unassembled WGS sequence"/>
</dbReference>
<organism evidence="1 2">
    <name type="scientific">Ferroplasma acidiphilum</name>
    <dbReference type="NCBI Taxonomy" id="74969"/>
    <lineage>
        <taxon>Archaea</taxon>
        <taxon>Methanobacteriati</taxon>
        <taxon>Thermoplasmatota</taxon>
        <taxon>Thermoplasmata</taxon>
        <taxon>Thermoplasmatales</taxon>
        <taxon>Ferroplasmaceae</taxon>
        <taxon>Ferroplasma</taxon>
    </lineage>
</organism>